<gene>
    <name evidence="6" type="ORF">RFH47_15085</name>
</gene>
<dbReference type="InterPro" id="IPR010982">
    <property type="entry name" value="Lambda_DNA-bd_dom_sf"/>
</dbReference>
<dbReference type="RefSeq" id="WP_308982065.1">
    <property type="nucleotide sequence ID" value="NZ_JAVIDL010000045.1"/>
</dbReference>
<comment type="caution">
    <text evidence="6">The sequence shown here is derived from an EMBL/GenBank/DDBJ whole genome shotgun (WGS) entry which is preliminary data.</text>
</comment>
<keyword evidence="3" id="KW-0804">Transcription</keyword>
<accession>A0AAW8JEM1</accession>
<dbReference type="PANTHER" id="PTHR40661:SF3">
    <property type="entry name" value="FELS-1 PROPHAGE TRANSCRIPTIONAL REGULATOR"/>
    <property type="match status" value="1"/>
</dbReference>
<dbReference type="GO" id="GO:0003677">
    <property type="term" value="F:DNA binding"/>
    <property type="evidence" value="ECO:0007669"/>
    <property type="project" value="UniProtKB-KW"/>
</dbReference>
<organism evidence="6 7">
    <name type="scientific">Acinetobacter rudis</name>
    <dbReference type="NCBI Taxonomy" id="632955"/>
    <lineage>
        <taxon>Bacteria</taxon>
        <taxon>Pseudomonadati</taxon>
        <taxon>Pseudomonadota</taxon>
        <taxon>Gammaproteobacteria</taxon>
        <taxon>Moraxellales</taxon>
        <taxon>Moraxellaceae</taxon>
        <taxon>Acinetobacter</taxon>
    </lineage>
</organism>
<dbReference type="InterPro" id="IPR036286">
    <property type="entry name" value="LexA/Signal_pep-like_sf"/>
</dbReference>
<dbReference type="Pfam" id="PF00717">
    <property type="entry name" value="Peptidase_S24"/>
    <property type="match status" value="1"/>
</dbReference>
<dbReference type="Pfam" id="PF01381">
    <property type="entry name" value="HTH_3"/>
    <property type="match status" value="1"/>
</dbReference>
<dbReference type="PANTHER" id="PTHR40661">
    <property type="match status" value="1"/>
</dbReference>
<feature type="domain" description="HTH cro/C1-type" evidence="5">
    <location>
        <begin position="8"/>
        <end position="61"/>
    </location>
</feature>
<evidence type="ECO:0000256" key="3">
    <source>
        <dbReference type="ARBA" id="ARBA00023163"/>
    </source>
</evidence>
<dbReference type="SMART" id="SM00530">
    <property type="entry name" value="HTH_XRE"/>
    <property type="match status" value="1"/>
</dbReference>
<dbReference type="CDD" id="cd00093">
    <property type="entry name" value="HTH_XRE"/>
    <property type="match status" value="1"/>
</dbReference>
<dbReference type="SUPFAM" id="SSF47413">
    <property type="entry name" value="lambda repressor-like DNA-binding domains"/>
    <property type="match status" value="1"/>
</dbReference>
<evidence type="ECO:0000256" key="1">
    <source>
        <dbReference type="ARBA" id="ARBA00023015"/>
    </source>
</evidence>
<feature type="region of interest" description="Disordered" evidence="4">
    <location>
        <begin position="1"/>
        <end position="20"/>
    </location>
</feature>
<evidence type="ECO:0000256" key="4">
    <source>
        <dbReference type="SAM" id="MobiDB-lite"/>
    </source>
</evidence>
<name>A0AAW8JEM1_9GAMM</name>
<evidence type="ECO:0000313" key="6">
    <source>
        <dbReference type="EMBL" id="MDQ8937045.1"/>
    </source>
</evidence>
<keyword evidence="2" id="KW-0238">DNA-binding</keyword>
<evidence type="ECO:0000259" key="5">
    <source>
        <dbReference type="PROSITE" id="PS50943"/>
    </source>
</evidence>
<dbReference type="EMBL" id="JAVIDL010000045">
    <property type="protein sequence ID" value="MDQ8937045.1"/>
    <property type="molecule type" value="Genomic_DNA"/>
</dbReference>
<dbReference type="Gene3D" id="2.10.109.10">
    <property type="entry name" value="Umud Fragment, subunit A"/>
    <property type="match status" value="1"/>
</dbReference>
<dbReference type="AlphaFoldDB" id="A0AAW8JEM1"/>
<protein>
    <submittedName>
        <fullName evidence="6">Helix-turn-helix transcriptional regulator</fullName>
    </submittedName>
</protein>
<proteinExistence type="predicted"/>
<dbReference type="CDD" id="cd06529">
    <property type="entry name" value="S24_LexA-like"/>
    <property type="match status" value="1"/>
</dbReference>
<dbReference type="PROSITE" id="PS50943">
    <property type="entry name" value="HTH_CROC1"/>
    <property type="match status" value="1"/>
</dbReference>
<evidence type="ECO:0000256" key="2">
    <source>
        <dbReference type="ARBA" id="ARBA00023125"/>
    </source>
</evidence>
<dbReference type="InterPro" id="IPR001387">
    <property type="entry name" value="Cro/C1-type_HTH"/>
</dbReference>
<sequence>MSDLSTRLKESRKRSGKSQAVLAEEVGMKQPSYQALESGKSLKSSFLPLIAQALNVDPIWLQTGTQEKPAANFNMQDFMNKHNLAQKDESGFDVNDIQSPVIVEYGDGNEFIWIDVVEASFSCGEGESIEFHFDVINGKQPFAPNFFYKKGIDPANVKIIKAKGDSMAERIFDGDLVGIDMSQTNIIDGEIYAVYFAGEGMIKQVFKEADGSLILHSLNNKYRDKVVTEENGSNFKVMGRQIWRAG</sequence>
<dbReference type="SUPFAM" id="SSF51306">
    <property type="entry name" value="LexA/Signal peptidase"/>
    <property type="match status" value="1"/>
</dbReference>
<evidence type="ECO:0000313" key="7">
    <source>
        <dbReference type="Proteomes" id="UP001243844"/>
    </source>
</evidence>
<dbReference type="InterPro" id="IPR015927">
    <property type="entry name" value="Peptidase_S24_S26A/B/C"/>
</dbReference>
<dbReference type="Proteomes" id="UP001243844">
    <property type="component" value="Unassembled WGS sequence"/>
</dbReference>
<dbReference type="InterPro" id="IPR039418">
    <property type="entry name" value="LexA-like"/>
</dbReference>
<reference evidence="6" key="1">
    <citation type="submission" date="2023-08" db="EMBL/GenBank/DDBJ databases">
        <title>Emergence of clinically-relevant ST2 carbapenem-resistant Acinetobacter baumannii strains in hospital sewages in Zhejiang, East of China.</title>
        <authorList>
            <person name="Kaichao C."/>
            <person name="Zhang R."/>
        </authorList>
    </citation>
    <scope>NUCLEOTIDE SEQUENCE</scope>
    <source>
        <strain evidence="6">M-RB-37</strain>
    </source>
</reference>
<dbReference type="Gene3D" id="1.10.260.40">
    <property type="entry name" value="lambda repressor-like DNA-binding domains"/>
    <property type="match status" value="1"/>
</dbReference>
<keyword evidence="1" id="KW-0805">Transcription regulation</keyword>